<dbReference type="GeneID" id="2909290"/>
<dbReference type="Gene3D" id="1.10.287.990">
    <property type="entry name" value="Fe,Mn superoxide dismutase (SOD) domain"/>
    <property type="match status" value="1"/>
</dbReference>
<dbReference type="RefSeq" id="XP_068138541.1">
    <property type="nucleotide sequence ID" value="XM_068282440.1"/>
</dbReference>
<feature type="binding site" evidence="12">
    <location>
        <position position="79"/>
    </location>
    <ligand>
        <name>Mn(2+)</name>
        <dbReference type="ChEBI" id="CHEBI:29035"/>
    </ligand>
</feature>
<evidence type="ECO:0000259" key="15">
    <source>
        <dbReference type="Pfam" id="PF02777"/>
    </source>
</evidence>
<evidence type="ECO:0000256" key="13">
    <source>
        <dbReference type="RuleBase" id="RU000414"/>
    </source>
</evidence>
<dbReference type="OMA" id="HNQFWEM"/>
<dbReference type="PANTHER" id="PTHR11404:SF29">
    <property type="entry name" value="SUPEROXIDE DISMUTASE"/>
    <property type="match status" value="1"/>
</dbReference>
<reference evidence="16 17" key="1">
    <citation type="journal article" date="2016" name="PLoS ONE">
        <title>Sequence Assembly of Yarrowia lipolytica Strain W29/CLIB89 Shows Transposable Element Diversity.</title>
        <authorList>
            <person name="Magnan C."/>
            <person name="Yu J."/>
            <person name="Chang I."/>
            <person name="Jahn E."/>
            <person name="Kanomata Y."/>
            <person name="Wu J."/>
            <person name="Zeller M."/>
            <person name="Oakes M."/>
            <person name="Baldi P."/>
            <person name="Sandmeyer S."/>
        </authorList>
    </citation>
    <scope>NUCLEOTIDE SEQUENCE [LARGE SCALE GENOMIC DNA]</scope>
    <source>
        <strain evidence="17">CLIB89(W29)</strain>
    </source>
</reference>
<dbReference type="SUPFAM" id="SSF46609">
    <property type="entry name" value="Fe,Mn superoxide dismutase (SOD), N-terminal domain"/>
    <property type="match status" value="1"/>
</dbReference>
<evidence type="ECO:0000256" key="11">
    <source>
        <dbReference type="ARBA" id="ARBA00049204"/>
    </source>
</evidence>
<dbReference type="VEuPathDB" id="FungiDB:YALI1_C23738g"/>
<dbReference type="Gene3D" id="3.55.40.20">
    <property type="entry name" value="Iron/manganese superoxide dismutase, C-terminal domain"/>
    <property type="match status" value="1"/>
</dbReference>
<dbReference type="InterPro" id="IPR019832">
    <property type="entry name" value="Mn/Fe_SOD_C"/>
</dbReference>
<feature type="binding site" evidence="12">
    <location>
        <position position="31"/>
    </location>
    <ligand>
        <name>Mn(2+)</name>
        <dbReference type="ChEBI" id="CHEBI:29035"/>
    </ligand>
</feature>
<keyword evidence="7" id="KW-0809">Transit peptide</keyword>
<dbReference type="GO" id="GO:0030145">
    <property type="term" value="F:manganese ion binding"/>
    <property type="evidence" value="ECO:0007669"/>
    <property type="project" value="TreeGrafter"/>
</dbReference>
<keyword evidence="6 12" id="KW-0479">Metal-binding</keyword>
<dbReference type="EC" id="1.15.1.1" evidence="13"/>
<evidence type="ECO:0000256" key="2">
    <source>
        <dbReference type="ARBA" id="ARBA00002170"/>
    </source>
</evidence>
<sequence length="206" mass="23106">MHGLNQSASMLRSKWMEALEPQISAQIMEIHHSKHHQTYVNNLNAATKQLQEAVAANDVVRQIALQKAINFNGGGHVNHSIFWKSLTPSSSDGAKGGAKLKEEIAKQFGSLDEFKAKLKADLLALQGSGWAWLVSYPDGTLKIEVTSNQDAISAPGAVTLLGIDFWEHAYYIQYYNNKAAYFDNLWEVLNWDFAEKQWAQRPLAKY</sequence>
<feature type="binding site" evidence="12">
    <location>
        <position position="168"/>
    </location>
    <ligand>
        <name>Mn(2+)</name>
        <dbReference type="ChEBI" id="CHEBI:29035"/>
    </ligand>
</feature>
<evidence type="ECO:0000256" key="5">
    <source>
        <dbReference type="ARBA" id="ARBA00011881"/>
    </source>
</evidence>
<keyword evidence="10" id="KW-0464">Manganese</keyword>
<keyword evidence="9" id="KW-0496">Mitochondrion</keyword>
<comment type="function">
    <text evidence="2">Destroys superoxide anion radicals which are normally produced within the cells and which are toxic to biological systems.</text>
</comment>
<dbReference type="GO" id="GO:0004784">
    <property type="term" value="F:superoxide dismutase activity"/>
    <property type="evidence" value="ECO:0007669"/>
    <property type="project" value="UniProtKB-EC"/>
</dbReference>
<dbReference type="PROSITE" id="PS00088">
    <property type="entry name" value="SOD_MN"/>
    <property type="match status" value="1"/>
</dbReference>
<comment type="function">
    <text evidence="13">Destroys radicals which are normally produced within the cells and which are toxic to biological systems.</text>
</comment>
<evidence type="ECO:0000256" key="6">
    <source>
        <dbReference type="ARBA" id="ARBA00022723"/>
    </source>
</evidence>
<dbReference type="InterPro" id="IPR019831">
    <property type="entry name" value="Mn/Fe_SOD_N"/>
</dbReference>
<dbReference type="PRINTS" id="PR01703">
    <property type="entry name" value="MNSODISMTASE"/>
</dbReference>
<accession>A0A1D8NBG5</accession>
<evidence type="ECO:0000313" key="16">
    <source>
        <dbReference type="EMBL" id="AOW02976.1"/>
    </source>
</evidence>
<evidence type="ECO:0000259" key="14">
    <source>
        <dbReference type="Pfam" id="PF00081"/>
    </source>
</evidence>
<evidence type="ECO:0000313" key="17">
    <source>
        <dbReference type="Proteomes" id="UP000182444"/>
    </source>
</evidence>
<comment type="similarity">
    <text evidence="4 13">Belongs to the iron/manganese superoxide dismutase family.</text>
</comment>
<dbReference type="SUPFAM" id="SSF54719">
    <property type="entry name" value="Fe,Mn superoxide dismutase (SOD), C-terminal domain"/>
    <property type="match status" value="1"/>
</dbReference>
<organism evidence="16 17">
    <name type="scientific">Yarrowia lipolytica</name>
    <name type="common">Candida lipolytica</name>
    <dbReference type="NCBI Taxonomy" id="4952"/>
    <lineage>
        <taxon>Eukaryota</taxon>
        <taxon>Fungi</taxon>
        <taxon>Dikarya</taxon>
        <taxon>Ascomycota</taxon>
        <taxon>Saccharomycotina</taxon>
        <taxon>Dipodascomycetes</taxon>
        <taxon>Dipodascales</taxon>
        <taxon>Dipodascales incertae sedis</taxon>
        <taxon>Yarrowia</taxon>
    </lineage>
</organism>
<dbReference type="Proteomes" id="UP000182444">
    <property type="component" value="Chromosome 1C"/>
</dbReference>
<evidence type="ECO:0000256" key="8">
    <source>
        <dbReference type="ARBA" id="ARBA00023002"/>
    </source>
</evidence>
<evidence type="ECO:0000256" key="9">
    <source>
        <dbReference type="ARBA" id="ARBA00023128"/>
    </source>
</evidence>
<dbReference type="InterPro" id="IPR050265">
    <property type="entry name" value="Fe/Mn_Superoxide_Dismutase"/>
</dbReference>
<comment type="cofactor">
    <cofactor evidence="1">
        <name>Mn(2+)</name>
        <dbReference type="ChEBI" id="CHEBI:29035"/>
    </cofactor>
</comment>
<evidence type="ECO:0000256" key="12">
    <source>
        <dbReference type="PIRSR" id="PIRSR000349-1"/>
    </source>
</evidence>
<dbReference type="Pfam" id="PF02777">
    <property type="entry name" value="Sod_Fe_C"/>
    <property type="match status" value="1"/>
</dbReference>
<dbReference type="InterPro" id="IPR019833">
    <property type="entry name" value="Mn/Fe_SOD_BS"/>
</dbReference>
<dbReference type="VEuPathDB" id="FungiDB:YALI0_C16621g"/>
<dbReference type="InterPro" id="IPR001189">
    <property type="entry name" value="Mn/Fe_SOD"/>
</dbReference>
<evidence type="ECO:0000256" key="1">
    <source>
        <dbReference type="ARBA" id="ARBA00001936"/>
    </source>
</evidence>
<feature type="domain" description="Manganese/iron superoxide dismutase C-terminal" evidence="15">
    <location>
        <begin position="98"/>
        <end position="196"/>
    </location>
</feature>
<evidence type="ECO:0000256" key="4">
    <source>
        <dbReference type="ARBA" id="ARBA00008714"/>
    </source>
</evidence>
<feature type="domain" description="Manganese/iron superoxide dismutase N-terminal" evidence="14">
    <location>
        <begin position="16"/>
        <end position="86"/>
    </location>
</feature>
<evidence type="ECO:0000256" key="3">
    <source>
        <dbReference type="ARBA" id="ARBA00004305"/>
    </source>
</evidence>
<evidence type="ECO:0000256" key="7">
    <source>
        <dbReference type="ARBA" id="ARBA00022946"/>
    </source>
</evidence>
<dbReference type="FunFam" id="1.10.287.990:FF:000001">
    <property type="entry name" value="Superoxide dismutase"/>
    <property type="match status" value="1"/>
</dbReference>
<comment type="catalytic activity">
    <reaction evidence="11 13">
        <text>2 superoxide + 2 H(+) = H2O2 + O2</text>
        <dbReference type="Rhea" id="RHEA:20696"/>
        <dbReference type="ChEBI" id="CHEBI:15378"/>
        <dbReference type="ChEBI" id="CHEBI:15379"/>
        <dbReference type="ChEBI" id="CHEBI:16240"/>
        <dbReference type="ChEBI" id="CHEBI:18421"/>
        <dbReference type="EC" id="1.15.1.1"/>
    </reaction>
</comment>
<dbReference type="PANTHER" id="PTHR11404">
    <property type="entry name" value="SUPEROXIDE DISMUTASE 2"/>
    <property type="match status" value="1"/>
</dbReference>
<protein>
    <recommendedName>
        <fullName evidence="13">Superoxide dismutase</fullName>
        <ecNumber evidence="13">1.15.1.1</ecNumber>
    </recommendedName>
</protein>
<dbReference type="GO" id="GO:0005759">
    <property type="term" value="C:mitochondrial matrix"/>
    <property type="evidence" value="ECO:0007669"/>
    <property type="project" value="UniProtKB-SubCell"/>
</dbReference>
<proteinExistence type="inferred from homology"/>
<comment type="subcellular location">
    <subcellularLocation>
        <location evidence="3">Mitochondrion matrix</location>
    </subcellularLocation>
</comment>
<dbReference type="EMBL" id="CP017555">
    <property type="protein sequence ID" value="AOW02976.1"/>
    <property type="molecule type" value="Genomic_DNA"/>
</dbReference>
<dbReference type="eggNOG" id="KOG0876">
    <property type="taxonomic scope" value="Eukaryota"/>
</dbReference>
<dbReference type="InterPro" id="IPR036324">
    <property type="entry name" value="Mn/Fe_SOD_N_sf"/>
</dbReference>
<dbReference type="InterPro" id="IPR036314">
    <property type="entry name" value="SOD_C_sf"/>
</dbReference>
<comment type="subunit">
    <text evidence="5">Homotetramer.</text>
</comment>
<evidence type="ECO:0000256" key="10">
    <source>
        <dbReference type="ARBA" id="ARBA00023211"/>
    </source>
</evidence>
<dbReference type="Pfam" id="PF00081">
    <property type="entry name" value="Sod_Fe_N"/>
    <property type="match status" value="1"/>
</dbReference>
<dbReference type="FunFam" id="3.55.40.20:FF:000004">
    <property type="entry name" value="Superoxide dismutase [Fe]"/>
    <property type="match status" value="1"/>
</dbReference>
<dbReference type="PIRSF" id="PIRSF000349">
    <property type="entry name" value="SODismutase"/>
    <property type="match status" value="1"/>
</dbReference>
<feature type="binding site" evidence="12">
    <location>
        <position position="164"/>
    </location>
    <ligand>
        <name>Mn(2+)</name>
        <dbReference type="ChEBI" id="CHEBI:29035"/>
    </ligand>
</feature>
<keyword evidence="8 13" id="KW-0560">Oxidoreductase</keyword>
<dbReference type="AlphaFoldDB" id="A0A1D8NBG5"/>
<name>A0A1D8NBG5_YARLL</name>
<gene>
    <name evidence="16" type="ORF">YALI1_C23738g</name>
</gene>